<dbReference type="PANTHER" id="PTHR36221:SF1">
    <property type="entry name" value="DUF742 DOMAIN-CONTAINING PROTEIN"/>
    <property type="match status" value="1"/>
</dbReference>
<keyword evidence="2" id="KW-1185">Reference proteome</keyword>
<dbReference type="InterPro" id="IPR007995">
    <property type="entry name" value="DUF742"/>
</dbReference>
<dbReference type="Proteomes" id="UP001595816">
    <property type="component" value="Unassembled WGS sequence"/>
</dbReference>
<protein>
    <submittedName>
        <fullName evidence="1">DUF742 domain-containing protein</fullName>
    </submittedName>
</protein>
<reference evidence="2" key="1">
    <citation type="journal article" date="2019" name="Int. J. Syst. Evol. Microbiol.">
        <title>The Global Catalogue of Microorganisms (GCM) 10K type strain sequencing project: providing services to taxonomists for standard genome sequencing and annotation.</title>
        <authorList>
            <consortium name="The Broad Institute Genomics Platform"/>
            <consortium name="The Broad Institute Genome Sequencing Center for Infectious Disease"/>
            <person name="Wu L."/>
            <person name="Ma J."/>
        </authorList>
    </citation>
    <scope>NUCLEOTIDE SEQUENCE [LARGE SCALE GENOMIC DNA]</scope>
    <source>
        <strain evidence="2">CGMCC 4.7289</strain>
    </source>
</reference>
<dbReference type="EMBL" id="JBHSAY010000010">
    <property type="protein sequence ID" value="MFC4133223.1"/>
    <property type="molecule type" value="Genomic_DNA"/>
</dbReference>
<gene>
    <name evidence="1" type="ORF">ACFOZ4_21660</name>
</gene>
<proteinExistence type="predicted"/>
<dbReference type="PANTHER" id="PTHR36221">
    <property type="entry name" value="DUF742 DOMAIN-CONTAINING PROTEIN"/>
    <property type="match status" value="1"/>
</dbReference>
<organism evidence="1 2">
    <name type="scientific">Hamadaea flava</name>
    <dbReference type="NCBI Taxonomy" id="1742688"/>
    <lineage>
        <taxon>Bacteria</taxon>
        <taxon>Bacillati</taxon>
        <taxon>Actinomycetota</taxon>
        <taxon>Actinomycetes</taxon>
        <taxon>Micromonosporales</taxon>
        <taxon>Micromonosporaceae</taxon>
        <taxon>Hamadaea</taxon>
    </lineage>
</organism>
<accession>A0ABV8LS55</accession>
<dbReference type="Pfam" id="PF05331">
    <property type="entry name" value="DUF742"/>
    <property type="match status" value="1"/>
</dbReference>
<comment type="caution">
    <text evidence="1">The sequence shown here is derived from an EMBL/GenBank/DDBJ whole genome shotgun (WGS) entry which is preliminary data.</text>
</comment>
<name>A0ABV8LS55_9ACTN</name>
<sequence>MTGPDPAQPDEQAWLDDDAGPVVRPYALAAGITAEAAEEFDLIAVVLASRAPSSGDAALGTASARILQLCQEPLSVVDLSARMSLPVGVVRALLAQLAARDLIRRSHPGPAATPSVETYKAVLHGLRAL</sequence>
<evidence type="ECO:0000313" key="1">
    <source>
        <dbReference type="EMBL" id="MFC4133223.1"/>
    </source>
</evidence>
<evidence type="ECO:0000313" key="2">
    <source>
        <dbReference type="Proteomes" id="UP001595816"/>
    </source>
</evidence>
<dbReference type="RefSeq" id="WP_253760970.1">
    <property type="nucleotide sequence ID" value="NZ_JAMZDZ010000001.1"/>
</dbReference>